<accession>A0ABV0ULS3</accession>
<reference evidence="1 2" key="1">
    <citation type="submission" date="2021-06" db="EMBL/GenBank/DDBJ databases">
        <authorList>
            <person name="Palmer J.M."/>
        </authorList>
    </citation>
    <scope>NUCLEOTIDE SEQUENCE [LARGE SCALE GENOMIC DNA]</scope>
    <source>
        <strain evidence="2">if_2019</strain>
        <tissue evidence="1">Muscle</tissue>
    </source>
</reference>
<gene>
    <name evidence="1" type="ORF">ILYODFUR_024922</name>
</gene>
<dbReference type="EMBL" id="JAHRIQ010072511">
    <property type="protein sequence ID" value="MEQ2245181.1"/>
    <property type="molecule type" value="Genomic_DNA"/>
</dbReference>
<comment type="caution">
    <text evidence="1">The sequence shown here is derived from an EMBL/GenBank/DDBJ whole genome shotgun (WGS) entry which is preliminary data.</text>
</comment>
<proteinExistence type="predicted"/>
<evidence type="ECO:0000313" key="2">
    <source>
        <dbReference type="Proteomes" id="UP001482620"/>
    </source>
</evidence>
<protein>
    <submittedName>
        <fullName evidence="1">Uncharacterized protein</fullName>
    </submittedName>
</protein>
<name>A0ABV0ULS3_9TELE</name>
<dbReference type="Proteomes" id="UP001482620">
    <property type="component" value="Unassembled WGS sequence"/>
</dbReference>
<sequence length="75" mass="8608">MEQFFKPRLCFVHFMMTILKPQLEILYRPDQEDKMNLQEPKATCMGLQHPTNVLKAGGPTFGNKGVSFGWICSMT</sequence>
<keyword evidence="2" id="KW-1185">Reference proteome</keyword>
<evidence type="ECO:0000313" key="1">
    <source>
        <dbReference type="EMBL" id="MEQ2245181.1"/>
    </source>
</evidence>
<organism evidence="1 2">
    <name type="scientific">Ilyodon furcidens</name>
    <name type="common">goldbreast splitfin</name>
    <dbReference type="NCBI Taxonomy" id="33524"/>
    <lineage>
        <taxon>Eukaryota</taxon>
        <taxon>Metazoa</taxon>
        <taxon>Chordata</taxon>
        <taxon>Craniata</taxon>
        <taxon>Vertebrata</taxon>
        <taxon>Euteleostomi</taxon>
        <taxon>Actinopterygii</taxon>
        <taxon>Neopterygii</taxon>
        <taxon>Teleostei</taxon>
        <taxon>Neoteleostei</taxon>
        <taxon>Acanthomorphata</taxon>
        <taxon>Ovalentaria</taxon>
        <taxon>Atherinomorphae</taxon>
        <taxon>Cyprinodontiformes</taxon>
        <taxon>Goodeidae</taxon>
        <taxon>Ilyodon</taxon>
    </lineage>
</organism>